<evidence type="ECO:0000256" key="3">
    <source>
        <dbReference type="ARBA" id="ARBA00048782"/>
    </source>
</evidence>
<dbReference type="EC" id="1.8.4.11" evidence="4"/>
<dbReference type="PANTHER" id="PTHR43774:SF1">
    <property type="entry name" value="PEPTIDE METHIONINE SULFOXIDE REDUCTASE MSRA 2"/>
    <property type="match status" value="1"/>
</dbReference>
<dbReference type="NCBIfam" id="TIGR00401">
    <property type="entry name" value="msrA"/>
    <property type="match status" value="1"/>
</dbReference>
<reference evidence="6" key="2">
    <citation type="submission" date="2021-08" db="EMBL/GenBank/DDBJ databases">
        <authorList>
            <person name="Tani A."/>
            <person name="Ola A."/>
            <person name="Ogura Y."/>
            <person name="Katsura K."/>
            <person name="Hayashi T."/>
        </authorList>
    </citation>
    <scope>NUCLEOTIDE SEQUENCE</scope>
    <source>
        <strain evidence="6">DSM 23674</strain>
    </source>
</reference>
<evidence type="ECO:0000256" key="1">
    <source>
        <dbReference type="ARBA" id="ARBA00023002"/>
    </source>
</evidence>
<gene>
    <name evidence="6" type="primary">msrA_1</name>
    <name evidence="4" type="synonym">msrA</name>
    <name evidence="6" type="ORF">EKPJFOCH_2816</name>
</gene>
<dbReference type="Gene3D" id="3.30.1060.10">
    <property type="entry name" value="Peptide methionine sulphoxide reductase MsrA"/>
    <property type="match status" value="1"/>
</dbReference>
<evidence type="ECO:0000256" key="2">
    <source>
        <dbReference type="ARBA" id="ARBA00047806"/>
    </source>
</evidence>
<protein>
    <recommendedName>
        <fullName evidence="4">Peptide methionine sulfoxide reductase MsrA</fullName>
        <shortName evidence="4">Protein-methionine-S-oxide reductase</shortName>
        <ecNumber evidence="4">1.8.4.11</ecNumber>
    </recommendedName>
    <alternativeName>
        <fullName evidence="4">Peptide-methionine (S)-S-oxide reductase</fullName>
        <shortName evidence="4">Peptide Met(O) reductase</shortName>
    </alternativeName>
</protein>
<dbReference type="PANTHER" id="PTHR43774">
    <property type="entry name" value="PEPTIDE METHIONINE SULFOXIDE REDUCTASE"/>
    <property type="match status" value="1"/>
</dbReference>
<comment type="similarity">
    <text evidence="4">Belongs to the MsrA Met sulfoxide reductase family.</text>
</comment>
<proteinExistence type="inferred from homology"/>
<comment type="function">
    <text evidence="4">Has an important function as a repair enzyme for proteins that have been inactivated by oxidation. Catalyzes the reversible oxidation-reduction of methionine sulfoxide in proteins to methionine.</text>
</comment>
<dbReference type="EMBL" id="BPRA01000012">
    <property type="protein sequence ID" value="GJE56315.1"/>
    <property type="molecule type" value="Genomic_DNA"/>
</dbReference>
<evidence type="ECO:0000313" key="7">
    <source>
        <dbReference type="Proteomes" id="UP001055101"/>
    </source>
</evidence>
<evidence type="ECO:0000313" key="6">
    <source>
        <dbReference type="EMBL" id="GJE56315.1"/>
    </source>
</evidence>
<comment type="caution">
    <text evidence="6">The sequence shown here is derived from an EMBL/GenBank/DDBJ whole genome shotgun (WGS) entry which is preliminary data.</text>
</comment>
<keyword evidence="1 4" id="KW-0560">Oxidoreductase</keyword>
<reference evidence="6" key="1">
    <citation type="journal article" date="2021" name="Front. Microbiol.">
        <title>Comprehensive Comparative Genomics and Phenotyping of Methylobacterium Species.</title>
        <authorList>
            <person name="Alessa O."/>
            <person name="Ogura Y."/>
            <person name="Fujitani Y."/>
            <person name="Takami H."/>
            <person name="Hayashi T."/>
            <person name="Sahin N."/>
            <person name="Tani A."/>
        </authorList>
    </citation>
    <scope>NUCLEOTIDE SEQUENCE</scope>
    <source>
        <strain evidence="6">DSM 23674</strain>
    </source>
</reference>
<dbReference type="RefSeq" id="WP_147814548.1">
    <property type="nucleotide sequence ID" value="NZ_BPRA01000012.1"/>
</dbReference>
<accession>A0ABQ4TRS3</accession>
<name>A0ABQ4TRS3_9HYPH</name>
<keyword evidence="7" id="KW-1185">Reference proteome</keyword>
<dbReference type="InterPro" id="IPR002569">
    <property type="entry name" value="Met_Sox_Rdtase_MsrA_dom"/>
</dbReference>
<organism evidence="6 7">
    <name type="scientific">Methylobacterium thuringiense</name>
    <dbReference type="NCBI Taxonomy" id="1003091"/>
    <lineage>
        <taxon>Bacteria</taxon>
        <taxon>Pseudomonadati</taxon>
        <taxon>Pseudomonadota</taxon>
        <taxon>Alphaproteobacteria</taxon>
        <taxon>Hyphomicrobiales</taxon>
        <taxon>Methylobacteriaceae</taxon>
        <taxon>Methylobacterium</taxon>
    </lineage>
</organism>
<dbReference type="Proteomes" id="UP001055101">
    <property type="component" value="Unassembled WGS sequence"/>
</dbReference>
<evidence type="ECO:0000259" key="5">
    <source>
        <dbReference type="Pfam" id="PF01625"/>
    </source>
</evidence>
<comment type="catalytic activity">
    <reaction evidence="2 4">
        <text>L-methionyl-[protein] + [thioredoxin]-disulfide + H2O = L-methionyl-(S)-S-oxide-[protein] + [thioredoxin]-dithiol</text>
        <dbReference type="Rhea" id="RHEA:14217"/>
        <dbReference type="Rhea" id="RHEA-COMP:10698"/>
        <dbReference type="Rhea" id="RHEA-COMP:10700"/>
        <dbReference type="Rhea" id="RHEA-COMP:12313"/>
        <dbReference type="Rhea" id="RHEA-COMP:12315"/>
        <dbReference type="ChEBI" id="CHEBI:15377"/>
        <dbReference type="ChEBI" id="CHEBI:16044"/>
        <dbReference type="ChEBI" id="CHEBI:29950"/>
        <dbReference type="ChEBI" id="CHEBI:44120"/>
        <dbReference type="ChEBI" id="CHEBI:50058"/>
        <dbReference type="EC" id="1.8.4.11"/>
    </reaction>
</comment>
<feature type="domain" description="Peptide methionine sulphoxide reductase MsrA" evidence="5">
    <location>
        <begin position="62"/>
        <end position="214"/>
    </location>
</feature>
<sequence>MTLSKFFKSAAVAWPLALGTTAGLGLLATLSLPQGVAFAEEAGQRVPEAAARSSETPGKLRTATVAGGCFWGVQGVFQHVKGVTQAVSGYAGGSRETANYTAVGRGRTGHAEAVKITYDPSVIRYDELLQIYFSVALDPTEVNRQGPDSGTQYRTAIFPADPEQAKVAKDYIAQLDAAKVYGRPIATKIEPGAAFYPAEDYHQDYMALNPDAGYIVANDAPKLRDLQRYFPERSNAEPVLVGKPKA</sequence>
<feature type="active site" evidence="4">
    <location>
        <position position="69"/>
    </location>
</feature>
<dbReference type="Pfam" id="PF01625">
    <property type="entry name" value="PMSR"/>
    <property type="match status" value="1"/>
</dbReference>
<evidence type="ECO:0000256" key="4">
    <source>
        <dbReference type="HAMAP-Rule" id="MF_01401"/>
    </source>
</evidence>
<dbReference type="SUPFAM" id="SSF55068">
    <property type="entry name" value="Peptide methionine sulfoxide reductase"/>
    <property type="match status" value="1"/>
</dbReference>
<comment type="catalytic activity">
    <reaction evidence="3 4">
        <text>[thioredoxin]-disulfide + L-methionine + H2O = L-methionine (S)-S-oxide + [thioredoxin]-dithiol</text>
        <dbReference type="Rhea" id="RHEA:19993"/>
        <dbReference type="Rhea" id="RHEA-COMP:10698"/>
        <dbReference type="Rhea" id="RHEA-COMP:10700"/>
        <dbReference type="ChEBI" id="CHEBI:15377"/>
        <dbReference type="ChEBI" id="CHEBI:29950"/>
        <dbReference type="ChEBI" id="CHEBI:50058"/>
        <dbReference type="ChEBI" id="CHEBI:57844"/>
        <dbReference type="ChEBI" id="CHEBI:58772"/>
        <dbReference type="EC" id="1.8.4.11"/>
    </reaction>
</comment>
<dbReference type="InterPro" id="IPR036509">
    <property type="entry name" value="Met_Sox_Rdtase_MsrA_sf"/>
</dbReference>
<dbReference type="HAMAP" id="MF_01401">
    <property type="entry name" value="MsrA"/>
    <property type="match status" value="1"/>
</dbReference>